<dbReference type="RefSeq" id="WP_103967543.1">
    <property type="nucleotide sequence ID" value="NZ_FNUX01000034.1"/>
</dbReference>
<protein>
    <submittedName>
        <fullName evidence="2">PhnB protein</fullName>
    </submittedName>
</protein>
<proteinExistence type="predicted"/>
<dbReference type="InterPro" id="IPR029068">
    <property type="entry name" value="Glyas_Bleomycin-R_OHBP_Dase"/>
</dbReference>
<accession>A0A1H5XZL2</accession>
<dbReference type="InterPro" id="IPR009725">
    <property type="entry name" value="3_dmu_93_MTrfase"/>
</dbReference>
<organism evidence="2 3">
    <name type="scientific">Nitrosomonas ureae</name>
    <dbReference type="NCBI Taxonomy" id="44577"/>
    <lineage>
        <taxon>Bacteria</taxon>
        <taxon>Pseudomonadati</taxon>
        <taxon>Pseudomonadota</taxon>
        <taxon>Betaproteobacteria</taxon>
        <taxon>Nitrosomonadales</taxon>
        <taxon>Nitrosomonadaceae</taxon>
        <taxon>Nitrosomonas</taxon>
    </lineage>
</organism>
<sequence>MPNVLIQPYIMFGGRCEEALEFYRTALDAQIDMLMRFQESPDPTPPGMLPPGFENKVMHASFRIADNVLMASDGCEEGQEFKGFSLSISVATEADADRYFSALSDGGQVQMPLGKTFWSPCFGMLTDRFGISWMINVVTTDCTG</sequence>
<dbReference type="Gene3D" id="3.10.180.10">
    <property type="entry name" value="2,3-Dihydroxybiphenyl 1,2-Dioxygenase, domain 1"/>
    <property type="match status" value="1"/>
</dbReference>
<evidence type="ECO:0000313" key="2">
    <source>
        <dbReference type="EMBL" id="SEG17062.1"/>
    </source>
</evidence>
<name>A0A1H5XZL2_9PROT</name>
<feature type="domain" description="PhnB-like" evidence="1">
    <location>
        <begin position="6"/>
        <end position="135"/>
    </location>
</feature>
<dbReference type="SUPFAM" id="SSF54593">
    <property type="entry name" value="Glyoxalase/Bleomycin resistance protein/Dihydroxybiphenyl dioxygenase"/>
    <property type="match status" value="1"/>
</dbReference>
<dbReference type="PIRSF" id="PIRSF021700">
    <property type="entry name" value="3_dmu_93_MTrfase"/>
    <property type="match status" value="1"/>
</dbReference>
<dbReference type="InterPro" id="IPR028973">
    <property type="entry name" value="PhnB-like"/>
</dbReference>
<evidence type="ECO:0000259" key="1">
    <source>
        <dbReference type="Pfam" id="PF06983"/>
    </source>
</evidence>
<dbReference type="PANTHER" id="PTHR33990">
    <property type="entry name" value="PROTEIN YJDN-RELATED"/>
    <property type="match status" value="1"/>
</dbReference>
<dbReference type="PANTHER" id="PTHR33990:SF1">
    <property type="entry name" value="PROTEIN YJDN"/>
    <property type="match status" value="1"/>
</dbReference>
<dbReference type="AlphaFoldDB" id="A0A1H5XZL2"/>
<dbReference type="Pfam" id="PF06983">
    <property type="entry name" value="3-dmu-9_3-mt"/>
    <property type="match status" value="1"/>
</dbReference>
<evidence type="ECO:0000313" key="3">
    <source>
        <dbReference type="Proteomes" id="UP000236753"/>
    </source>
</evidence>
<dbReference type="OrthoDB" id="9795306at2"/>
<gene>
    <name evidence="2" type="ORF">SAMN05216334_13415</name>
</gene>
<reference evidence="2 3" key="1">
    <citation type="submission" date="2016-10" db="EMBL/GenBank/DDBJ databases">
        <authorList>
            <person name="de Groot N.N."/>
        </authorList>
    </citation>
    <scope>NUCLEOTIDE SEQUENCE [LARGE SCALE GENOMIC DNA]</scope>
    <source>
        <strain evidence="2 3">Nm13</strain>
    </source>
</reference>
<dbReference type="Proteomes" id="UP000236753">
    <property type="component" value="Unassembled WGS sequence"/>
</dbReference>
<dbReference type="EMBL" id="FNUX01000034">
    <property type="protein sequence ID" value="SEG17062.1"/>
    <property type="molecule type" value="Genomic_DNA"/>
</dbReference>
<dbReference type="CDD" id="cd06588">
    <property type="entry name" value="PhnB_like"/>
    <property type="match status" value="1"/>
</dbReference>